<keyword evidence="3" id="KW-0645">Protease</keyword>
<protein>
    <submittedName>
        <fullName evidence="3">Papain family cysteine protease</fullName>
    </submittedName>
</protein>
<proteinExistence type="predicted"/>
<reference evidence="3 4" key="1">
    <citation type="submission" date="2016-10" db="EMBL/GenBank/DDBJ databases">
        <authorList>
            <person name="de Groot N.N."/>
        </authorList>
    </citation>
    <scope>NUCLEOTIDE SEQUENCE [LARGE SCALE GENOMIC DNA]</scope>
    <source>
        <strain evidence="3 4">ATCC 43154</strain>
    </source>
</reference>
<name>A0A1I4PLW9_9BURK</name>
<dbReference type="OrthoDB" id="1491023at2"/>
<dbReference type="GO" id="GO:0008234">
    <property type="term" value="F:cysteine-type peptidase activity"/>
    <property type="evidence" value="ECO:0007669"/>
    <property type="project" value="InterPro"/>
</dbReference>
<dbReference type="InterPro" id="IPR000668">
    <property type="entry name" value="Peptidase_C1A_C"/>
</dbReference>
<organism evidence="3 4">
    <name type="scientific">Rugamonas rubra</name>
    <dbReference type="NCBI Taxonomy" id="758825"/>
    <lineage>
        <taxon>Bacteria</taxon>
        <taxon>Pseudomonadati</taxon>
        <taxon>Pseudomonadota</taxon>
        <taxon>Betaproteobacteria</taxon>
        <taxon>Burkholderiales</taxon>
        <taxon>Oxalobacteraceae</taxon>
        <taxon>Telluria group</taxon>
        <taxon>Rugamonas</taxon>
    </lineage>
</organism>
<dbReference type="CDD" id="cd02619">
    <property type="entry name" value="Peptidase_C1"/>
    <property type="match status" value="1"/>
</dbReference>
<sequence>MRRGLSDSRRPSSATMKSNRSFRSSRLGPANTPPPNARFPLGAKANSTLAKSFSAATSLPLTSIDHHTAPRLSGWKVRDQGQRGTCVAHALAACTEVLAFQSVPPVPTFDGSEQFLFWGAKQFDPSATDGTTHPYTLQALQNHGLCDEATWPYNPLPLATVDQGPPPGTAVLAASNKRHVGGSVTAPGNATLLYAALCQAPVAIGVPVFADPVLPTNDNWNAGGLMEFGRVLDPQPSSVVIGGHAVCIVGFEPDPTEPAGRGWFIIRNSWGVSPWGSKLPAAGAYWGPEPGYGQISWSYVDLYLWEMCSL</sequence>
<feature type="compositionally biased region" description="Basic and acidic residues" evidence="1">
    <location>
        <begin position="1"/>
        <end position="10"/>
    </location>
</feature>
<feature type="compositionally biased region" description="Polar residues" evidence="1">
    <location>
        <begin position="11"/>
        <end position="24"/>
    </location>
</feature>
<evidence type="ECO:0000256" key="1">
    <source>
        <dbReference type="SAM" id="MobiDB-lite"/>
    </source>
</evidence>
<evidence type="ECO:0000313" key="3">
    <source>
        <dbReference type="EMBL" id="SFM28443.1"/>
    </source>
</evidence>
<dbReference type="Pfam" id="PF00112">
    <property type="entry name" value="Peptidase_C1"/>
    <property type="match status" value="1"/>
</dbReference>
<dbReference type="SUPFAM" id="SSF54001">
    <property type="entry name" value="Cysteine proteinases"/>
    <property type="match status" value="1"/>
</dbReference>
<dbReference type="GO" id="GO:0006508">
    <property type="term" value="P:proteolysis"/>
    <property type="evidence" value="ECO:0007669"/>
    <property type="project" value="UniProtKB-KW"/>
</dbReference>
<gene>
    <name evidence="3" type="ORF">SAMN02982985_03507</name>
</gene>
<evidence type="ECO:0000313" key="4">
    <source>
        <dbReference type="Proteomes" id="UP000199470"/>
    </source>
</evidence>
<dbReference type="EMBL" id="FOTW01000016">
    <property type="protein sequence ID" value="SFM28443.1"/>
    <property type="molecule type" value="Genomic_DNA"/>
</dbReference>
<evidence type="ECO:0000259" key="2">
    <source>
        <dbReference type="Pfam" id="PF00112"/>
    </source>
</evidence>
<feature type="region of interest" description="Disordered" evidence="1">
    <location>
        <begin position="1"/>
        <end position="38"/>
    </location>
</feature>
<dbReference type="STRING" id="758825.SAMN02982985_03507"/>
<feature type="domain" description="Peptidase C1A papain C-terminal" evidence="2">
    <location>
        <begin position="75"/>
        <end position="277"/>
    </location>
</feature>
<dbReference type="Proteomes" id="UP000199470">
    <property type="component" value="Unassembled WGS sequence"/>
</dbReference>
<keyword evidence="4" id="KW-1185">Reference proteome</keyword>
<keyword evidence="3" id="KW-0378">Hydrolase</keyword>
<accession>A0A1I4PLW9</accession>
<dbReference type="Gene3D" id="3.90.70.10">
    <property type="entry name" value="Cysteine proteinases"/>
    <property type="match status" value="1"/>
</dbReference>
<dbReference type="AlphaFoldDB" id="A0A1I4PLW9"/>
<dbReference type="InterPro" id="IPR038765">
    <property type="entry name" value="Papain-like_cys_pep_sf"/>
</dbReference>